<evidence type="ECO:0000313" key="1">
    <source>
        <dbReference type="EMBL" id="KAG1790869.1"/>
    </source>
</evidence>
<dbReference type="Proteomes" id="UP000719766">
    <property type="component" value="Unassembled WGS sequence"/>
</dbReference>
<proteinExistence type="predicted"/>
<name>A0A9P7AJN5_9AGAM</name>
<accession>A0A9P7AJN5</accession>
<keyword evidence="2" id="KW-1185">Reference proteome</keyword>
<dbReference type="AlphaFoldDB" id="A0A9P7AJN5"/>
<sequence length="147" mass="16745">MHLVGLARWDRTWRGQVCGKISGLLSKHWIEQEVIIVRQAFDVDHEITEYEPSASSSATLGPEPWFKPDFWSGSAQFGPWFSFNQATFSLLEYLISTLLLSNYDMLSLKLSYCRISRDVLSNSYASDVCTCAMMTRVPHPSTLVLME</sequence>
<reference evidence="1" key="1">
    <citation type="journal article" date="2020" name="New Phytol.">
        <title>Comparative genomics reveals dynamic genome evolution in host specialist ectomycorrhizal fungi.</title>
        <authorList>
            <person name="Lofgren L.A."/>
            <person name="Nguyen N.H."/>
            <person name="Vilgalys R."/>
            <person name="Ruytinx J."/>
            <person name="Liao H.L."/>
            <person name="Branco S."/>
            <person name="Kuo A."/>
            <person name="LaButti K."/>
            <person name="Lipzen A."/>
            <person name="Andreopoulos W."/>
            <person name="Pangilinan J."/>
            <person name="Riley R."/>
            <person name="Hundley H."/>
            <person name="Na H."/>
            <person name="Barry K."/>
            <person name="Grigoriev I.V."/>
            <person name="Stajich J.E."/>
            <person name="Kennedy P.G."/>
        </authorList>
    </citation>
    <scope>NUCLEOTIDE SEQUENCE</scope>
    <source>
        <strain evidence="1">S12</strain>
    </source>
</reference>
<protein>
    <submittedName>
        <fullName evidence="1">Uncharacterized protein</fullName>
    </submittedName>
</protein>
<comment type="caution">
    <text evidence="1">The sequence shown here is derived from an EMBL/GenBank/DDBJ whole genome shotgun (WGS) entry which is preliminary data.</text>
</comment>
<dbReference type="RefSeq" id="XP_041157797.1">
    <property type="nucleotide sequence ID" value="XM_041300384.1"/>
</dbReference>
<dbReference type="EMBL" id="JABBWE010000046">
    <property type="protein sequence ID" value="KAG1790869.1"/>
    <property type="molecule type" value="Genomic_DNA"/>
</dbReference>
<organism evidence="1 2">
    <name type="scientific">Suillus plorans</name>
    <dbReference type="NCBI Taxonomy" id="116603"/>
    <lineage>
        <taxon>Eukaryota</taxon>
        <taxon>Fungi</taxon>
        <taxon>Dikarya</taxon>
        <taxon>Basidiomycota</taxon>
        <taxon>Agaricomycotina</taxon>
        <taxon>Agaricomycetes</taxon>
        <taxon>Agaricomycetidae</taxon>
        <taxon>Boletales</taxon>
        <taxon>Suillineae</taxon>
        <taxon>Suillaceae</taxon>
        <taxon>Suillus</taxon>
    </lineage>
</organism>
<dbReference type="OrthoDB" id="2691145at2759"/>
<evidence type="ECO:0000313" key="2">
    <source>
        <dbReference type="Proteomes" id="UP000719766"/>
    </source>
</evidence>
<dbReference type="GeneID" id="64594148"/>
<gene>
    <name evidence="1" type="ORF">HD556DRAFT_1310209</name>
</gene>